<dbReference type="eggNOG" id="KOG0157">
    <property type="taxonomic scope" value="Eukaryota"/>
</dbReference>
<dbReference type="InterPro" id="IPR002402">
    <property type="entry name" value="Cyt_P450_E_grp-II"/>
</dbReference>
<proteinExistence type="inferred from homology"/>
<dbReference type="OrthoDB" id="4187847at2759"/>
<dbReference type="InterPro" id="IPR002974">
    <property type="entry name" value="Cyt_P450_E_CYP52_ascomycetes"/>
</dbReference>
<evidence type="ECO:0000313" key="9">
    <source>
        <dbReference type="EMBL" id="EON99038.1"/>
    </source>
</evidence>
<accession>R8BI84</accession>
<evidence type="ECO:0000256" key="1">
    <source>
        <dbReference type="ARBA" id="ARBA00001971"/>
    </source>
</evidence>
<keyword evidence="5" id="KW-0560">Oxidoreductase</keyword>
<dbReference type="Pfam" id="PF00067">
    <property type="entry name" value="p450"/>
    <property type="match status" value="1"/>
</dbReference>
<dbReference type="InterPro" id="IPR001128">
    <property type="entry name" value="Cyt_P450"/>
</dbReference>
<dbReference type="PANTHER" id="PTHR24287">
    <property type="entry name" value="P450, PUTATIVE (EUROFUNG)-RELATED"/>
    <property type="match status" value="1"/>
</dbReference>
<gene>
    <name evidence="9" type="ORF">UCRPA7_5452</name>
</gene>
<keyword evidence="4" id="KW-0479">Metal-binding</keyword>
<dbReference type="PANTHER" id="PTHR24287:SF17">
    <property type="entry name" value="P450, PUTATIVE (EUROFUNG)-RELATED"/>
    <property type="match status" value="1"/>
</dbReference>
<keyword evidence="8" id="KW-0812">Transmembrane</keyword>
<protein>
    <submittedName>
        <fullName evidence="9">Putative cytochrome p450 52e1 protein</fullName>
    </submittedName>
</protein>
<dbReference type="GeneID" id="19326009"/>
<dbReference type="CDD" id="cd11063">
    <property type="entry name" value="CYP52"/>
    <property type="match status" value="1"/>
</dbReference>
<dbReference type="InterPro" id="IPR047146">
    <property type="entry name" value="Cyt_P450_E_CYP52_fungi"/>
</dbReference>
<organism evidence="9 10">
    <name type="scientific">Phaeoacremonium minimum (strain UCR-PA7)</name>
    <name type="common">Esca disease fungus</name>
    <name type="synonym">Togninia minima</name>
    <dbReference type="NCBI Taxonomy" id="1286976"/>
    <lineage>
        <taxon>Eukaryota</taxon>
        <taxon>Fungi</taxon>
        <taxon>Dikarya</taxon>
        <taxon>Ascomycota</taxon>
        <taxon>Pezizomycotina</taxon>
        <taxon>Sordariomycetes</taxon>
        <taxon>Sordariomycetidae</taxon>
        <taxon>Togniniales</taxon>
        <taxon>Togniniaceae</taxon>
        <taxon>Phaeoacremonium</taxon>
    </lineage>
</organism>
<dbReference type="EMBL" id="KB933181">
    <property type="protein sequence ID" value="EON99038.1"/>
    <property type="molecule type" value="Genomic_DNA"/>
</dbReference>
<keyword evidence="10" id="KW-1185">Reference proteome</keyword>
<dbReference type="Gene3D" id="1.10.630.10">
    <property type="entry name" value="Cytochrome P450"/>
    <property type="match status" value="1"/>
</dbReference>
<evidence type="ECO:0000256" key="3">
    <source>
        <dbReference type="ARBA" id="ARBA00022617"/>
    </source>
</evidence>
<comment type="cofactor">
    <cofactor evidence="1">
        <name>heme</name>
        <dbReference type="ChEBI" id="CHEBI:30413"/>
    </cofactor>
</comment>
<name>R8BI84_PHAM7</name>
<evidence type="ECO:0000256" key="5">
    <source>
        <dbReference type="ARBA" id="ARBA00023002"/>
    </source>
</evidence>
<dbReference type="GO" id="GO:0020037">
    <property type="term" value="F:heme binding"/>
    <property type="evidence" value="ECO:0007669"/>
    <property type="project" value="InterPro"/>
</dbReference>
<sequence length="461" mass="52172">MANVFRPTLQLAALSPLTAWSVIQAIKGISADMVEHRRSVFLYLSLAALLLFTQWVFLDSVRAAIRANRLGCKPVKPYPFPKKEVVAGMRRAFKEHRVMDALKARLDTVGHTFVDNGPWGGMIITDEPEIVKTIQSTNFEDWDIAGPRLWSAVQNFGRRSIFTNNGAKWRAARDLIKPAFVRDEIADLAAFDRHVSRFLEHIPKDGSTVDLQPLFLKLTMDSSTDFLFGSSTNTLTEASPSAKRFTDAFEYVLYTNAKYAYTGPLNLILPDRKIAAARRVMIDWIREYAEKASTEDKAKRRERKYVFIDALVGSGADQEYICDQLLGIMFAGRDATAIAMTVLFWFLARHPDVVAKIREEMTQLGDSGDNPTWTQVRGLKYLSNVIKETLRLFPPVPINSRTANKDTVLPCGGGPDGKAPVYVRKGSPCRWVLYSLHRRKDLYGEDADIFRPERWDDLDIE</sequence>
<keyword evidence="6" id="KW-0408">Iron</keyword>
<evidence type="ECO:0000256" key="7">
    <source>
        <dbReference type="ARBA" id="ARBA00023033"/>
    </source>
</evidence>
<keyword evidence="8" id="KW-0472">Membrane</keyword>
<dbReference type="RefSeq" id="XP_007916190.1">
    <property type="nucleotide sequence ID" value="XM_007917999.1"/>
</dbReference>
<evidence type="ECO:0000256" key="8">
    <source>
        <dbReference type="SAM" id="Phobius"/>
    </source>
</evidence>
<dbReference type="GO" id="GO:0016712">
    <property type="term" value="F:oxidoreductase activity, acting on paired donors, with incorporation or reduction of molecular oxygen, reduced flavin or flavoprotein as one donor, and incorporation of one atom of oxygen"/>
    <property type="evidence" value="ECO:0007669"/>
    <property type="project" value="InterPro"/>
</dbReference>
<evidence type="ECO:0000256" key="2">
    <source>
        <dbReference type="ARBA" id="ARBA00010617"/>
    </source>
</evidence>
<dbReference type="Proteomes" id="UP000014074">
    <property type="component" value="Unassembled WGS sequence"/>
</dbReference>
<dbReference type="SUPFAM" id="SSF48264">
    <property type="entry name" value="Cytochrome P450"/>
    <property type="match status" value="1"/>
</dbReference>
<evidence type="ECO:0000256" key="4">
    <source>
        <dbReference type="ARBA" id="ARBA00022723"/>
    </source>
</evidence>
<reference evidence="10" key="1">
    <citation type="journal article" date="2013" name="Genome Announc.">
        <title>Draft genome sequence of the ascomycete Phaeoacremonium aleophilum strain UCR-PA7, a causal agent of the esca disease complex in grapevines.</title>
        <authorList>
            <person name="Blanco-Ulate B."/>
            <person name="Rolshausen P."/>
            <person name="Cantu D."/>
        </authorList>
    </citation>
    <scope>NUCLEOTIDE SEQUENCE [LARGE SCALE GENOMIC DNA]</scope>
    <source>
        <strain evidence="10">UCR-PA7</strain>
    </source>
</reference>
<dbReference type="PRINTS" id="PR01239">
    <property type="entry name" value="EP450IICYP52"/>
</dbReference>
<dbReference type="PRINTS" id="PR00464">
    <property type="entry name" value="EP450II"/>
</dbReference>
<dbReference type="InterPro" id="IPR036396">
    <property type="entry name" value="Cyt_P450_sf"/>
</dbReference>
<dbReference type="KEGG" id="tmn:UCRPA7_5452"/>
<dbReference type="AlphaFoldDB" id="R8BI84"/>
<evidence type="ECO:0000313" key="10">
    <source>
        <dbReference type="Proteomes" id="UP000014074"/>
    </source>
</evidence>
<keyword evidence="8" id="KW-1133">Transmembrane helix</keyword>
<keyword evidence="7" id="KW-0503">Monooxygenase</keyword>
<dbReference type="HOGENOM" id="CLU_001570_27_0_1"/>
<feature type="transmembrane region" description="Helical" evidence="8">
    <location>
        <begin position="41"/>
        <end position="58"/>
    </location>
</feature>
<dbReference type="GO" id="GO:0005506">
    <property type="term" value="F:iron ion binding"/>
    <property type="evidence" value="ECO:0007669"/>
    <property type="project" value="InterPro"/>
</dbReference>
<comment type="similarity">
    <text evidence="2">Belongs to the cytochrome P450 family.</text>
</comment>
<keyword evidence="3" id="KW-0349">Heme</keyword>
<evidence type="ECO:0000256" key="6">
    <source>
        <dbReference type="ARBA" id="ARBA00023004"/>
    </source>
</evidence>